<dbReference type="Pfam" id="PF03626">
    <property type="entry name" value="COX4_pro"/>
    <property type="match status" value="1"/>
</dbReference>
<dbReference type="Proteomes" id="UP000783863">
    <property type="component" value="Unassembled WGS sequence"/>
</dbReference>
<feature type="transmembrane region" description="Helical" evidence="6">
    <location>
        <begin position="31"/>
        <end position="55"/>
    </location>
</feature>
<sequence>MNWKGYTLVYVGLFVLATVQAVVEFTGYVDSAYWAAFGVIMVLSVVKAVGVAAYYQHLRWEPRAVTYLVLGATLTALALTAAAAYSIV</sequence>
<evidence type="ECO:0000256" key="4">
    <source>
        <dbReference type="ARBA" id="ARBA00022989"/>
    </source>
</evidence>
<dbReference type="RefSeq" id="WP_220589490.1">
    <property type="nucleotide sequence ID" value="NZ_RKLQ01000003.1"/>
</dbReference>
<keyword evidence="8" id="KW-1185">Reference proteome</keyword>
<accession>A0A8J8C9E6</accession>
<dbReference type="AlphaFoldDB" id="A0A8J8C9E6"/>
<dbReference type="InterPro" id="IPR005171">
    <property type="entry name" value="Cyt_c_oxidase_su4_prok"/>
</dbReference>
<evidence type="ECO:0000256" key="1">
    <source>
        <dbReference type="ARBA" id="ARBA00004651"/>
    </source>
</evidence>
<evidence type="ECO:0000256" key="5">
    <source>
        <dbReference type="ARBA" id="ARBA00023136"/>
    </source>
</evidence>
<proteinExistence type="predicted"/>
<evidence type="ECO:0000256" key="3">
    <source>
        <dbReference type="ARBA" id="ARBA00022692"/>
    </source>
</evidence>
<evidence type="ECO:0000256" key="6">
    <source>
        <dbReference type="SAM" id="Phobius"/>
    </source>
</evidence>
<keyword evidence="5 6" id="KW-0472">Membrane</keyword>
<keyword evidence="4 6" id="KW-1133">Transmembrane helix</keyword>
<feature type="transmembrane region" description="Helical" evidence="6">
    <location>
        <begin position="67"/>
        <end position="87"/>
    </location>
</feature>
<dbReference type="GO" id="GO:0005886">
    <property type="term" value="C:plasma membrane"/>
    <property type="evidence" value="ECO:0007669"/>
    <property type="project" value="UniProtKB-SubCell"/>
</dbReference>
<dbReference type="EMBL" id="RKLQ01000003">
    <property type="protein sequence ID" value="MBX0305247.1"/>
    <property type="molecule type" value="Genomic_DNA"/>
</dbReference>
<organism evidence="7 8">
    <name type="scientific">Haloarcula salinisoli</name>
    <dbReference type="NCBI Taxonomy" id="2487746"/>
    <lineage>
        <taxon>Archaea</taxon>
        <taxon>Methanobacteriati</taxon>
        <taxon>Methanobacteriota</taxon>
        <taxon>Stenosarchaea group</taxon>
        <taxon>Halobacteria</taxon>
        <taxon>Halobacteriales</taxon>
        <taxon>Haloarculaceae</taxon>
        <taxon>Haloarcula</taxon>
    </lineage>
</organism>
<comment type="caution">
    <text evidence="7">The sequence shown here is derived from an EMBL/GenBank/DDBJ whole genome shotgun (WGS) entry which is preliminary data.</text>
</comment>
<evidence type="ECO:0000313" key="7">
    <source>
        <dbReference type="EMBL" id="MBX0305247.1"/>
    </source>
</evidence>
<name>A0A8J8C9E6_9EURY</name>
<gene>
    <name evidence="7" type="ORF">EGD98_16415</name>
</gene>
<protein>
    <submittedName>
        <fullName evidence="7">Cytochrome C oxidase subunit IV family protein</fullName>
    </submittedName>
</protein>
<evidence type="ECO:0000256" key="2">
    <source>
        <dbReference type="ARBA" id="ARBA00022475"/>
    </source>
</evidence>
<comment type="subcellular location">
    <subcellularLocation>
        <location evidence="1">Cell membrane</location>
        <topology evidence="1">Multi-pass membrane protein</topology>
    </subcellularLocation>
</comment>
<reference evidence="7" key="1">
    <citation type="submission" date="2021-06" db="EMBL/GenBank/DDBJ databases">
        <title>Halomicroarcula sp. F24A a new haloarchaeum isolated from saline soil.</title>
        <authorList>
            <person name="Duran-Viseras A."/>
            <person name="Sanchez-Porro C."/>
            <person name="Ventosa A."/>
        </authorList>
    </citation>
    <scope>NUCLEOTIDE SEQUENCE</scope>
    <source>
        <strain evidence="7">F24A</strain>
    </source>
</reference>
<evidence type="ECO:0000313" key="8">
    <source>
        <dbReference type="Proteomes" id="UP000783863"/>
    </source>
</evidence>
<keyword evidence="3 6" id="KW-0812">Transmembrane</keyword>
<keyword evidence="2" id="KW-1003">Cell membrane</keyword>